<protein>
    <submittedName>
        <fullName evidence="1">Uncharacterized protein</fullName>
    </submittedName>
</protein>
<accession>A0A5E4FLP0</accession>
<gene>
    <name evidence="1" type="ORF">ALMOND_2B028060</name>
</gene>
<evidence type="ECO:0000313" key="2">
    <source>
        <dbReference type="Proteomes" id="UP000327085"/>
    </source>
</evidence>
<dbReference type="Proteomes" id="UP000327085">
    <property type="component" value="Chromosome 1"/>
</dbReference>
<sequence>MRGWVGYYTTLFESADEEESVGRLVVSRTHERDRTRVTSSPRPRESEVGWLDYQELTVLSQYQQKPISQSWGPTAMHDPPHYILILLCLHPPLLEQRLRKGTLLQWGPALSKLCFQTHHGIIATLHAYLYIRPYGPHPLPMVPDECDCLFQKWNGIFEIVSTVWFGRKYLELMWPVQRLSPRGITCQLWTCALLVGLLKPLKDVKQRPKL</sequence>
<dbReference type="Gramene" id="VVA27721">
    <property type="protein sequence ID" value="VVA27721"/>
    <property type="gene ID" value="Prudul26B028060"/>
</dbReference>
<dbReference type="EMBL" id="CABIKO010000126">
    <property type="protein sequence ID" value="VVA27721.1"/>
    <property type="molecule type" value="Genomic_DNA"/>
</dbReference>
<evidence type="ECO:0000313" key="1">
    <source>
        <dbReference type="EMBL" id="VVA27721.1"/>
    </source>
</evidence>
<dbReference type="AlphaFoldDB" id="A0A5E4FLP0"/>
<reference evidence="2" key="1">
    <citation type="journal article" date="2020" name="Plant J.">
        <title>Transposons played a major role in the diversification between the closely related almond and peach genomes: results from the almond genome sequence.</title>
        <authorList>
            <person name="Alioto T."/>
            <person name="Alexiou K.G."/>
            <person name="Bardil A."/>
            <person name="Barteri F."/>
            <person name="Castanera R."/>
            <person name="Cruz F."/>
            <person name="Dhingra A."/>
            <person name="Duval H."/>
            <person name="Fernandez I Marti A."/>
            <person name="Frias L."/>
            <person name="Galan B."/>
            <person name="Garcia J.L."/>
            <person name="Howad W."/>
            <person name="Gomez-Garrido J."/>
            <person name="Gut M."/>
            <person name="Julca I."/>
            <person name="Morata J."/>
            <person name="Puigdomenech P."/>
            <person name="Ribeca P."/>
            <person name="Rubio Cabetas M.J."/>
            <person name="Vlasova A."/>
            <person name="Wirthensohn M."/>
            <person name="Garcia-Mas J."/>
            <person name="Gabaldon T."/>
            <person name="Casacuberta J.M."/>
            <person name="Arus P."/>
        </authorList>
    </citation>
    <scope>NUCLEOTIDE SEQUENCE [LARGE SCALE GENOMIC DNA]</scope>
    <source>
        <strain evidence="2">cv. Texas</strain>
    </source>
</reference>
<dbReference type="InParanoid" id="A0A5E4FLP0"/>
<name>A0A5E4FLP0_PRUDU</name>
<organism evidence="1 2">
    <name type="scientific">Prunus dulcis</name>
    <name type="common">Almond</name>
    <name type="synonym">Amygdalus dulcis</name>
    <dbReference type="NCBI Taxonomy" id="3755"/>
    <lineage>
        <taxon>Eukaryota</taxon>
        <taxon>Viridiplantae</taxon>
        <taxon>Streptophyta</taxon>
        <taxon>Embryophyta</taxon>
        <taxon>Tracheophyta</taxon>
        <taxon>Spermatophyta</taxon>
        <taxon>Magnoliopsida</taxon>
        <taxon>eudicotyledons</taxon>
        <taxon>Gunneridae</taxon>
        <taxon>Pentapetalae</taxon>
        <taxon>rosids</taxon>
        <taxon>fabids</taxon>
        <taxon>Rosales</taxon>
        <taxon>Rosaceae</taxon>
        <taxon>Amygdaloideae</taxon>
        <taxon>Amygdaleae</taxon>
        <taxon>Prunus</taxon>
    </lineage>
</organism>
<proteinExistence type="predicted"/>